<dbReference type="Pfam" id="PF10979">
    <property type="entry name" value="DUF2786"/>
    <property type="match status" value="1"/>
</dbReference>
<sequence length="245" mass="27357">MQTGDTTNSTIKIKGKVQKLLNQAADRQGTAEGEIYYRKAFELMASHGFDERDLAAPDEGDDVVHKVFEFAGAYTEMQSTLLLAMSSSLHCTGFAQRVHRSTRISSATVFGLRRHLDRVEMLFTLLNPVMIAQARGVSAEAWEDVSTVVKRRSFMSGFARQIGARLSEAEHRVADDRDEYALVLVDDVEKAQQAQEEYAAMRGLLFSHYHSQRSFDGVAYGQGVEAGSRSDLGQTRVWARRALPF</sequence>
<evidence type="ECO:0000313" key="3">
    <source>
        <dbReference type="Proteomes" id="UP000594586"/>
    </source>
</evidence>
<organism evidence="2 3">
    <name type="scientific">Corynebacterium qintianiae</name>
    <dbReference type="NCBI Taxonomy" id="2709392"/>
    <lineage>
        <taxon>Bacteria</taxon>
        <taxon>Bacillati</taxon>
        <taxon>Actinomycetota</taxon>
        <taxon>Actinomycetes</taxon>
        <taxon>Mycobacteriales</taxon>
        <taxon>Corynebacteriaceae</taxon>
        <taxon>Corynebacterium</taxon>
    </lineage>
</organism>
<dbReference type="InterPro" id="IPR024498">
    <property type="entry name" value="DUF2786"/>
</dbReference>
<evidence type="ECO:0000259" key="1">
    <source>
        <dbReference type="Pfam" id="PF10979"/>
    </source>
</evidence>
<protein>
    <submittedName>
        <fullName evidence="2">DUF2786 domain-containing protein</fullName>
    </submittedName>
</protein>
<dbReference type="AlphaFoldDB" id="A0A7T0KNP2"/>
<proteinExistence type="predicted"/>
<keyword evidence="3" id="KW-1185">Reference proteome</keyword>
<dbReference type="Proteomes" id="UP000594586">
    <property type="component" value="Chromosome"/>
</dbReference>
<gene>
    <name evidence="2" type="ORF">G7Y29_01665</name>
</gene>
<accession>A0A7T0KNP2</accession>
<dbReference type="KEGG" id="cqn:G7Y29_01665"/>
<feature type="domain" description="DUF2786" evidence="1">
    <location>
        <begin position="12"/>
        <end position="50"/>
    </location>
</feature>
<dbReference type="RefSeq" id="WP_165003504.1">
    <property type="nucleotide sequence ID" value="NZ_CP064955.1"/>
</dbReference>
<reference evidence="2 3" key="1">
    <citation type="submission" date="2020-11" db="EMBL/GenBank/DDBJ databases">
        <title>Corynebacterium sp. MC1420.</title>
        <authorList>
            <person name="Zhou J."/>
        </authorList>
    </citation>
    <scope>NUCLEOTIDE SEQUENCE [LARGE SCALE GENOMIC DNA]</scope>
    <source>
        <strain evidence="2 3">MC1420</strain>
    </source>
</reference>
<evidence type="ECO:0000313" key="2">
    <source>
        <dbReference type="EMBL" id="QPK83545.1"/>
    </source>
</evidence>
<name>A0A7T0KNP2_9CORY</name>
<dbReference type="EMBL" id="CP064955">
    <property type="protein sequence ID" value="QPK83545.1"/>
    <property type="molecule type" value="Genomic_DNA"/>
</dbReference>